<organism evidence="3 4">
    <name type="scientific">Batrachochytrium dendrobatidis (strain JAM81 / FGSC 10211)</name>
    <name type="common">Frog chytrid fungus</name>
    <dbReference type="NCBI Taxonomy" id="684364"/>
    <lineage>
        <taxon>Eukaryota</taxon>
        <taxon>Fungi</taxon>
        <taxon>Fungi incertae sedis</taxon>
        <taxon>Chytridiomycota</taxon>
        <taxon>Chytridiomycota incertae sedis</taxon>
        <taxon>Chytridiomycetes</taxon>
        <taxon>Rhizophydiales</taxon>
        <taxon>Rhizophydiales incertae sedis</taxon>
        <taxon>Batrachochytrium</taxon>
    </lineage>
</organism>
<dbReference type="EMBL" id="GL882884">
    <property type="protein sequence ID" value="EGF80259.1"/>
    <property type="molecule type" value="Genomic_DNA"/>
</dbReference>
<feature type="domain" description="Protein kinase" evidence="2">
    <location>
        <begin position="377"/>
        <end position="663"/>
    </location>
</feature>
<dbReference type="InterPro" id="IPR008271">
    <property type="entry name" value="Ser/Thr_kinase_AS"/>
</dbReference>
<dbReference type="AlphaFoldDB" id="F4P2X4"/>
<dbReference type="InterPro" id="IPR011009">
    <property type="entry name" value="Kinase-like_dom_sf"/>
</dbReference>
<dbReference type="PROSITE" id="PS00108">
    <property type="entry name" value="PROTEIN_KINASE_ST"/>
    <property type="match status" value="1"/>
</dbReference>
<dbReference type="GO" id="GO:0005737">
    <property type="term" value="C:cytoplasm"/>
    <property type="evidence" value="ECO:0000318"/>
    <property type="project" value="GO_Central"/>
</dbReference>
<dbReference type="GO" id="GO:0035861">
    <property type="term" value="C:site of double-strand break"/>
    <property type="evidence" value="ECO:0000318"/>
    <property type="project" value="GO_Central"/>
</dbReference>
<dbReference type="InParanoid" id="F4P2X4"/>
<keyword evidence="4" id="KW-1185">Reference proteome</keyword>
<dbReference type="PANTHER" id="PTHR37171">
    <property type="entry name" value="SERINE/THREONINE-PROTEIN KINASE YRZF-RELATED"/>
    <property type="match status" value="1"/>
</dbReference>
<dbReference type="SMART" id="SM00220">
    <property type="entry name" value="S_TKc"/>
    <property type="match status" value="1"/>
</dbReference>
<dbReference type="GeneID" id="18240670"/>
<dbReference type="GO" id="GO:0005634">
    <property type="term" value="C:nucleus"/>
    <property type="evidence" value="ECO:0000318"/>
    <property type="project" value="GO_Central"/>
</dbReference>
<dbReference type="Proteomes" id="UP000007241">
    <property type="component" value="Unassembled WGS sequence"/>
</dbReference>
<dbReference type="OrthoDB" id="2138423at2759"/>
<evidence type="ECO:0000256" key="1">
    <source>
        <dbReference type="SAM" id="MobiDB-lite"/>
    </source>
</evidence>
<dbReference type="STRING" id="684364.F4P2X4"/>
<dbReference type="Gene3D" id="1.10.510.10">
    <property type="entry name" value="Transferase(Phosphotransferase) domain 1"/>
    <property type="match status" value="1"/>
</dbReference>
<name>F4P2X4_BATDJ</name>
<gene>
    <name evidence="3" type="ORF">BATDEDRAFT_35145</name>
</gene>
<reference evidence="3 4" key="1">
    <citation type="submission" date="2009-12" db="EMBL/GenBank/DDBJ databases">
        <title>The draft genome of Batrachochytrium dendrobatidis.</title>
        <authorList>
            <consortium name="US DOE Joint Genome Institute (JGI-PGF)"/>
            <person name="Kuo A."/>
            <person name="Salamov A."/>
            <person name="Schmutz J."/>
            <person name="Lucas S."/>
            <person name="Pitluck S."/>
            <person name="Rosenblum E."/>
            <person name="Stajich J."/>
            <person name="Eisen M."/>
            <person name="Grigoriev I.V."/>
        </authorList>
    </citation>
    <scope>NUCLEOTIDE SEQUENCE [LARGE SCALE GENOMIC DNA]</scope>
    <source>
        <strain evidence="4">JAM81 / FGSC 10211</strain>
    </source>
</reference>
<evidence type="ECO:0000259" key="2">
    <source>
        <dbReference type="PROSITE" id="PS50011"/>
    </source>
</evidence>
<dbReference type="GO" id="GO:0004674">
    <property type="term" value="F:protein serine/threonine kinase activity"/>
    <property type="evidence" value="ECO:0000318"/>
    <property type="project" value="GO_Central"/>
</dbReference>
<dbReference type="SUPFAM" id="SSF56112">
    <property type="entry name" value="Protein kinase-like (PK-like)"/>
    <property type="match status" value="1"/>
</dbReference>
<dbReference type="PROSITE" id="PS50011">
    <property type="entry name" value="PROTEIN_KINASE_DOM"/>
    <property type="match status" value="1"/>
</dbReference>
<protein>
    <recommendedName>
        <fullName evidence="2">Protein kinase domain-containing protein</fullName>
    </recommendedName>
</protein>
<dbReference type="InterPro" id="IPR052396">
    <property type="entry name" value="Meiotic_Drive_Suppr_Kinase"/>
</dbReference>
<accession>F4P2X4</accession>
<dbReference type="GO" id="GO:0005524">
    <property type="term" value="F:ATP binding"/>
    <property type="evidence" value="ECO:0007669"/>
    <property type="project" value="InterPro"/>
</dbReference>
<dbReference type="PANTHER" id="PTHR37171:SF1">
    <property type="entry name" value="SERINE_THREONINE-PROTEIN KINASE YRZF-RELATED"/>
    <property type="match status" value="1"/>
</dbReference>
<feature type="region of interest" description="Disordered" evidence="1">
    <location>
        <begin position="315"/>
        <end position="340"/>
    </location>
</feature>
<evidence type="ECO:0000313" key="3">
    <source>
        <dbReference type="EMBL" id="EGF80259.1"/>
    </source>
</evidence>
<dbReference type="GO" id="GO:0007095">
    <property type="term" value="P:mitotic G2 DNA damage checkpoint signaling"/>
    <property type="evidence" value="ECO:0000318"/>
    <property type="project" value="GO_Central"/>
</dbReference>
<dbReference type="Pfam" id="PF00069">
    <property type="entry name" value="Pkinase"/>
    <property type="match status" value="1"/>
</dbReference>
<feature type="compositionally biased region" description="Low complexity" evidence="1">
    <location>
        <begin position="321"/>
        <end position="340"/>
    </location>
</feature>
<sequence length="663" mass="74989">MSTPIENADRRANEAAESLRIAEEDLRHWKTANPQDFTSAGYMALSAEVTACRAVLAGAQRNYNNTLAAQSARISAGVIAEQRITLQEYLQTIPPLPTYSNTLPGPTSTKPPGVRHPQWTLHWETFGQEVMDFVCTEIEPVTETVLPPVFEMLDTEIRTEVPALQMFISQNYLRPVAIHFGATVVTTEFGNYVGSTDSHFERNGKTIIINEYKGKWSLNPEWFENGRIDQLNINHYIRDAIVQLYTYMVLNRLQYGILTSSEYTFFFKRVKVEDSSDGFEQLFISTGIARTATNPTVLQSIAYFLSLADGTLCTSPPPSPLRQSPRNSRPSSTRNSPSTLRKMVETTNFASGNEDGSVPIQKDADSSYESAFALEDFNIKSVLGSGRTKVYYEAKHQLALKSIDLWKQSNMLAELHNEIEIYCLLSDLQGRFIPKLVLHGYWEGGMYCIGFSLCGTVPEALSESQKQSVLSNIDAIHKLGIIHNDIKKENILVDENGMVYLIDFGFATLNSCEDAQQDERNQLLNLQIQNLAKKVDVQLITWIRRVATLNDSDLEEELNLINKNSLNVFARVISHTHHPELDFHTEMERMKHIHMQIQSIYWFLLEYTLSAINSETPVSSHMDDNTRIKQIPFQPSFLCEDDKVEAQVKGEMVIFTSLANLNI</sequence>
<dbReference type="HOGENOM" id="CLU_413859_0_0_1"/>
<proteinExistence type="predicted"/>
<evidence type="ECO:0000313" key="4">
    <source>
        <dbReference type="Proteomes" id="UP000007241"/>
    </source>
</evidence>
<dbReference type="RefSeq" id="XP_006679121.1">
    <property type="nucleotide sequence ID" value="XM_006679058.1"/>
</dbReference>
<dbReference type="InterPro" id="IPR000719">
    <property type="entry name" value="Prot_kinase_dom"/>
</dbReference>